<dbReference type="EMBL" id="PQSP01000002">
    <property type="protein sequence ID" value="RUS67035.1"/>
    <property type="molecule type" value="Genomic_DNA"/>
</dbReference>
<dbReference type="PROSITE" id="PS50263">
    <property type="entry name" value="CN_HYDROLASE"/>
    <property type="match status" value="1"/>
</dbReference>
<name>A0A433SE88_9BURK</name>
<dbReference type="InterPro" id="IPR036526">
    <property type="entry name" value="C-N_Hydrolase_sf"/>
</dbReference>
<keyword evidence="2 4" id="KW-0378">Hydrolase</keyword>
<dbReference type="Pfam" id="PF00795">
    <property type="entry name" value="CN_hydrolase"/>
    <property type="match status" value="1"/>
</dbReference>
<evidence type="ECO:0000256" key="2">
    <source>
        <dbReference type="ARBA" id="ARBA00022801"/>
    </source>
</evidence>
<dbReference type="InterPro" id="IPR045254">
    <property type="entry name" value="Nit1/2_C-N_Hydrolase"/>
</dbReference>
<dbReference type="SUPFAM" id="SSF56317">
    <property type="entry name" value="Carbon-nitrogen hydrolase"/>
    <property type="match status" value="1"/>
</dbReference>
<sequence length="280" mass="31065">MKIAAIQMVSTPRVAENIETALRLLQTAAQGGAQLAVLPEYFCAMGFKDHDKLQYAEYEADLQHGPIQSALSKAAKDLGIWIVGGTIPLRSEDSSELVRSSSLVYDPKGELVIRYDKIHLFRYDNGSEHYDESTVHEAGTTTKTFTMPTADGATLKIGLSVCYDLRFPELYRQLSAPGSMPCDLMLIPSAFTCHTGQAHWEILLRARAIENQCYILAAAQGGIHPTGRRTWGHSMIVDPWGQILSMQAEGTGVIFADMDRQYIHTIRTQLPALKHRMLVD</sequence>
<dbReference type="InterPro" id="IPR001110">
    <property type="entry name" value="UPF0012_CS"/>
</dbReference>
<dbReference type="PROSITE" id="PS01227">
    <property type="entry name" value="UPF0012"/>
    <property type="match status" value="1"/>
</dbReference>
<comment type="similarity">
    <text evidence="1">Belongs to the carbon-nitrogen hydrolase superfamily. NIT1/NIT2 family.</text>
</comment>
<protein>
    <submittedName>
        <fullName evidence="4">2-oxoglutaramate amidase</fullName>
        <ecNumber evidence="4">3.5.1.111</ecNumber>
    </submittedName>
</protein>
<feature type="domain" description="CN hydrolase" evidence="3">
    <location>
        <begin position="1"/>
        <end position="260"/>
    </location>
</feature>
<dbReference type="Gene3D" id="3.60.110.10">
    <property type="entry name" value="Carbon-nitrogen hydrolase"/>
    <property type="match status" value="1"/>
</dbReference>
<dbReference type="EC" id="3.5.1.111" evidence="4"/>
<reference evidence="4 5" key="1">
    <citation type="submission" date="2018-01" db="EMBL/GenBank/DDBJ databases">
        <title>Saezia sanguinis gen. nov., sp. nov., in the order Burkholderiales isolated from human blood.</title>
        <authorList>
            <person name="Medina-Pascual M.J."/>
            <person name="Valdezate S."/>
            <person name="Monzon S."/>
            <person name="Cuesta I."/>
            <person name="Carrasco G."/>
            <person name="Villalon P."/>
            <person name="Saez-Nieto J.A."/>
        </authorList>
    </citation>
    <scope>NUCLEOTIDE SEQUENCE [LARGE SCALE GENOMIC DNA]</scope>
    <source>
        <strain evidence="4 5">CNM695-12</strain>
    </source>
</reference>
<dbReference type="RefSeq" id="WP_126978781.1">
    <property type="nucleotide sequence ID" value="NZ_PQSP01000002.1"/>
</dbReference>
<keyword evidence="5" id="KW-1185">Reference proteome</keyword>
<dbReference type="GO" id="GO:0106008">
    <property type="term" value="F:2-oxoglutaramate amidase activity"/>
    <property type="evidence" value="ECO:0007669"/>
    <property type="project" value="UniProtKB-EC"/>
</dbReference>
<evidence type="ECO:0000259" key="3">
    <source>
        <dbReference type="PROSITE" id="PS50263"/>
    </source>
</evidence>
<evidence type="ECO:0000313" key="5">
    <source>
        <dbReference type="Proteomes" id="UP000286947"/>
    </source>
</evidence>
<dbReference type="AlphaFoldDB" id="A0A433SE88"/>
<dbReference type="InterPro" id="IPR003010">
    <property type="entry name" value="C-N_Hydrolase"/>
</dbReference>
<dbReference type="CDD" id="cd07572">
    <property type="entry name" value="nit"/>
    <property type="match status" value="1"/>
</dbReference>
<accession>A0A433SE88</accession>
<evidence type="ECO:0000313" key="4">
    <source>
        <dbReference type="EMBL" id="RUS67035.1"/>
    </source>
</evidence>
<gene>
    <name evidence="4" type="ORF">CUZ56_00973</name>
</gene>
<dbReference type="Proteomes" id="UP000286947">
    <property type="component" value="Unassembled WGS sequence"/>
</dbReference>
<dbReference type="PANTHER" id="PTHR23088">
    <property type="entry name" value="NITRILASE-RELATED"/>
    <property type="match status" value="1"/>
</dbReference>
<dbReference type="PANTHER" id="PTHR23088:SF27">
    <property type="entry name" value="DEAMINATED GLUTATHIONE AMIDASE"/>
    <property type="match status" value="1"/>
</dbReference>
<organism evidence="4 5">
    <name type="scientific">Saezia sanguinis</name>
    <dbReference type="NCBI Taxonomy" id="1965230"/>
    <lineage>
        <taxon>Bacteria</taxon>
        <taxon>Pseudomonadati</taxon>
        <taxon>Pseudomonadota</taxon>
        <taxon>Betaproteobacteria</taxon>
        <taxon>Burkholderiales</taxon>
        <taxon>Saeziaceae</taxon>
        <taxon>Saezia</taxon>
    </lineage>
</organism>
<evidence type="ECO:0000256" key="1">
    <source>
        <dbReference type="ARBA" id="ARBA00010613"/>
    </source>
</evidence>
<dbReference type="OrthoDB" id="9811121at2"/>
<proteinExistence type="inferred from homology"/>
<comment type="caution">
    <text evidence="4">The sequence shown here is derived from an EMBL/GenBank/DDBJ whole genome shotgun (WGS) entry which is preliminary data.</text>
</comment>